<comment type="similarity">
    <text evidence="1 2">Belongs to the MON1/SAND family.</text>
</comment>
<name>A0A2A2M244_9BILA</name>
<dbReference type="GO" id="GO:0006623">
    <property type="term" value="P:protein targeting to vacuole"/>
    <property type="evidence" value="ECO:0007669"/>
    <property type="project" value="UniProtKB-UniRule"/>
</dbReference>
<dbReference type="EMBL" id="LIAE01006234">
    <property type="protein sequence ID" value="PAV92355.1"/>
    <property type="molecule type" value="Genomic_DNA"/>
</dbReference>
<accession>A0A2A2M244</accession>
<feature type="non-terminal residue" evidence="6">
    <location>
        <position position="1"/>
    </location>
</feature>
<dbReference type="Pfam" id="PF19037">
    <property type="entry name" value="Fuz_longin_2"/>
    <property type="match status" value="1"/>
</dbReference>
<evidence type="ECO:0000259" key="3">
    <source>
        <dbReference type="Pfam" id="PF19036"/>
    </source>
</evidence>
<evidence type="ECO:0000313" key="7">
    <source>
        <dbReference type="Proteomes" id="UP000218231"/>
    </source>
</evidence>
<comment type="function">
    <text evidence="2">Plays an important role in membrane trafficking through the secretory apparatus.</text>
</comment>
<feature type="domain" description="FUZ/MON1/HPS1 first Longin" evidence="3">
    <location>
        <begin position="30"/>
        <end position="146"/>
    </location>
</feature>
<organism evidence="6 7">
    <name type="scientific">Diploscapter pachys</name>
    <dbReference type="NCBI Taxonomy" id="2018661"/>
    <lineage>
        <taxon>Eukaryota</taxon>
        <taxon>Metazoa</taxon>
        <taxon>Ecdysozoa</taxon>
        <taxon>Nematoda</taxon>
        <taxon>Chromadorea</taxon>
        <taxon>Rhabditida</taxon>
        <taxon>Rhabditina</taxon>
        <taxon>Rhabditomorpha</taxon>
        <taxon>Rhabditoidea</taxon>
        <taxon>Rhabditidae</taxon>
        <taxon>Diploscapter</taxon>
    </lineage>
</organism>
<dbReference type="GO" id="GO:0032510">
    <property type="term" value="P:endosome to lysosome transport via multivesicular body sorting pathway"/>
    <property type="evidence" value="ECO:0007669"/>
    <property type="project" value="TreeGrafter"/>
</dbReference>
<dbReference type="AlphaFoldDB" id="A0A2A2M244"/>
<evidence type="ECO:0000256" key="1">
    <source>
        <dbReference type="ARBA" id="ARBA00008968"/>
    </source>
</evidence>
<reference evidence="6 7" key="1">
    <citation type="journal article" date="2017" name="Curr. Biol.">
        <title>Genome architecture and evolution of a unichromosomal asexual nematode.</title>
        <authorList>
            <person name="Fradin H."/>
            <person name="Zegar C."/>
            <person name="Gutwein M."/>
            <person name="Lucas J."/>
            <person name="Kovtun M."/>
            <person name="Corcoran D."/>
            <person name="Baugh L.R."/>
            <person name="Kiontke K."/>
            <person name="Gunsalus K."/>
            <person name="Fitch D.H."/>
            <person name="Piano F."/>
        </authorList>
    </citation>
    <scope>NUCLEOTIDE SEQUENCE [LARGE SCALE GENOMIC DNA]</scope>
    <source>
        <strain evidence="6">PF1309</strain>
    </source>
</reference>
<feature type="domain" description="FUZ/MON1/HPS1 third Longin" evidence="5">
    <location>
        <begin position="327"/>
        <end position="425"/>
    </location>
</feature>
<dbReference type="STRING" id="2018661.A0A2A2M244"/>
<evidence type="ECO:0000256" key="2">
    <source>
        <dbReference type="RuleBase" id="RU367048"/>
    </source>
</evidence>
<dbReference type="Proteomes" id="UP000218231">
    <property type="component" value="Unassembled WGS sequence"/>
</dbReference>
<evidence type="ECO:0000259" key="5">
    <source>
        <dbReference type="Pfam" id="PF19038"/>
    </source>
</evidence>
<dbReference type="Pfam" id="PF19036">
    <property type="entry name" value="Fuz_longin_1"/>
    <property type="match status" value="1"/>
</dbReference>
<sequence>IELDEKETSEPVPLTEEALLDRLTELPYKLFVLSEYGRPIYASCGYEEQLCSLFALIGVFVSRISSWGDTLQTISSGEVHVHFSHRSPLILCLVSRKSERLDDQISVVFDQILSTLSREQLESIYRKKGDNFDLRRFLIGTNKFMESSLASWRYDLALSHSAFRVLPMNPTDRDFLSSTMANCLSAAKLDSTIFGLVIAHCQIAARVRHKKHEIHPRDMHILINLIDNSPSFKDAEMWIPICLPHFDDSGFFYAYIVHPWANSKTPLPVCIVLLTVKKDHFEKQKEVVQNIVQKLEANDKFFGNFQIAITKPALFSVQQIGTGNEHLWQFVFKNRLIKQLCVSAAKIPLISKGERDMARDAVHRVSEMIKKEQQMRLIFIRNNYSTLLIWVTDMFELYCIFSPFVTPKTATNIIDKLLKALKAHEQRYFLLHSPSF</sequence>
<dbReference type="InterPro" id="IPR004353">
    <property type="entry name" value="Mon1"/>
</dbReference>
<comment type="caution">
    <text evidence="6">The sequence shown here is derived from an EMBL/GenBank/DDBJ whole genome shotgun (WGS) entry which is preliminary data.</text>
</comment>
<dbReference type="InterPro" id="IPR043970">
    <property type="entry name" value="FUZ/MON1/HPS1_longin_3"/>
</dbReference>
<dbReference type="InterPro" id="IPR043972">
    <property type="entry name" value="FUZ/MON1/HPS1_longin_1"/>
</dbReference>
<dbReference type="InterPro" id="IPR043971">
    <property type="entry name" value="FUZ/MON1/HPS1_longin_2"/>
</dbReference>
<dbReference type="GO" id="GO:0035658">
    <property type="term" value="C:Mon1-Ccz1 complex"/>
    <property type="evidence" value="ECO:0007669"/>
    <property type="project" value="TreeGrafter"/>
</dbReference>
<dbReference type="PANTHER" id="PTHR13027">
    <property type="entry name" value="SAND PROTEIN-RELATED"/>
    <property type="match status" value="1"/>
</dbReference>
<proteinExistence type="inferred from homology"/>
<dbReference type="PANTHER" id="PTHR13027:SF7">
    <property type="entry name" value="VACUOLAR FUSION PROTEIN MON1 HOMOLOG"/>
    <property type="match status" value="1"/>
</dbReference>
<protein>
    <recommendedName>
        <fullName evidence="2">Vacuolar fusion protein MON1 homolog</fullName>
    </recommendedName>
</protein>
<dbReference type="OrthoDB" id="272411at2759"/>
<keyword evidence="7" id="KW-1185">Reference proteome</keyword>
<evidence type="ECO:0000259" key="4">
    <source>
        <dbReference type="Pfam" id="PF19037"/>
    </source>
</evidence>
<feature type="domain" description="FUZ/MON1/HPS1 second Longin" evidence="4">
    <location>
        <begin position="191"/>
        <end position="293"/>
    </location>
</feature>
<gene>
    <name evidence="6" type="ORF">WR25_20211</name>
</gene>
<dbReference type="Pfam" id="PF19038">
    <property type="entry name" value="Fuz_longin_3"/>
    <property type="match status" value="1"/>
</dbReference>
<dbReference type="PRINTS" id="PR01546">
    <property type="entry name" value="YEAST73DUF"/>
</dbReference>
<evidence type="ECO:0000313" key="6">
    <source>
        <dbReference type="EMBL" id="PAV92355.1"/>
    </source>
</evidence>